<reference evidence="1 2" key="1">
    <citation type="journal article" date="2007" name="Science">
        <title>Sea anemone genome reveals ancestral eumetazoan gene repertoire and genomic organization.</title>
        <authorList>
            <person name="Putnam N.H."/>
            <person name="Srivastava M."/>
            <person name="Hellsten U."/>
            <person name="Dirks B."/>
            <person name="Chapman J."/>
            <person name="Salamov A."/>
            <person name="Terry A."/>
            <person name="Shapiro H."/>
            <person name="Lindquist E."/>
            <person name="Kapitonov V.V."/>
            <person name="Jurka J."/>
            <person name="Genikhovich G."/>
            <person name="Grigoriev I.V."/>
            <person name="Lucas S.M."/>
            <person name="Steele R.E."/>
            <person name="Finnerty J.R."/>
            <person name="Technau U."/>
            <person name="Martindale M.Q."/>
            <person name="Rokhsar D.S."/>
        </authorList>
    </citation>
    <scope>NUCLEOTIDE SEQUENCE [LARGE SCALE GENOMIC DNA]</scope>
    <source>
        <strain evidence="2">CH2 X CH6</strain>
    </source>
</reference>
<gene>
    <name evidence="1" type="ORF">NEMVEDRAFT_v1g146033</name>
</gene>
<dbReference type="AlphaFoldDB" id="A7T4W5"/>
<sequence length="86" mass="9154">WVSRDGHKMTSWGGAPTGSNKCACGVTGTCANPAYRCNCSSNDGTWREDSGLLTDKDTLPVIQLRAGDTDASTEDGYLTLGKLMCY</sequence>
<organism evidence="1 2">
    <name type="scientific">Nematostella vectensis</name>
    <name type="common">Starlet sea anemone</name>
    <dbReference type="NCBI Taxonomy" id="45351"/>
    <lineage>
        <taxon>Eukaryota</taxon>
        <taxon>Metazoa</taxon>
        <taxon>Cnidaria</taxon>
        <taxon>Anthozoa</taxon>
        <taxon>Hexacorallia</taxon>
        <taxon>Actiniaria</taxon>
        <taxon>Edwardsiidae</taxon>
        <taxon>Nematostella</taxon>
    </lineage>
</organism>
<dbReference type="InParanoid" id="A7T4W5"/>
<dbReference type="HOGENOM" id="CLU_134783_1_0_1"/>
<feature type="non-terminal residue" evidence="1">
    <location>
        <position position="1"/>
    </location>
</feature>
<proteinExistence type="predicted"/>
<dbReference type="EMBL" id="DS470981">
    <property type="protein sequence ID" value="EDO28997.1"/>
    <property type="molecule type" value="Genomic_DNA"/>
</dbReference>
<name>A7T4W5_NEMVE</name>
<evidence type="ECO:0000313" key="1">
    <source>
        <dbReference type="EMBL" id="EDO28997.1"/>
    </source>
</evidence>
<dbReference type="eggNOG" id="KOG3516">
    <property type="taxonomic scope" value="Eukaryota"/>
</dbReference>
<accession>A7T4W5</accession>
<dbReference type="Gene3D" id="2.60.120.1000">
    <property type="match status" value="1"/>
</dbReference>
<evidence type="ECO:0000313" key="2">
    <source>
        <dbReference type="Proteomes" id="UP000001593"/>
    </source>
</evidence>
<dbReference type="PhylomeDB" id="A7T4W5"/>
<keyword evidence="2" id="KW-1185">Reference proteome</keyword>
<dbReference type="Proteomes" id="UP000001593">
    <property type="component" value="Unassembled WGS sequence"/>
</dbReference>
<protein>
    <submittedName>
        <fullName evidence="1">Uncharacterized protein</fullName>
    </submittedName>
</protein>